<keyword evidence="3" id="KW-0004">4Fe-4S</keyword>
<dbReference type="GO" id="GO:0006777">
    <property type="term" value="P:Mo-molybdopterin cofactor biosynthetic process"/>
    <property type="evidence" value="ECO:0007669"/>
    <property type="project" value="UniProtKB-KW"/>
</dbReference>
<dbReference type="PROSITE" id="PS51918">
    <property type="entry name" value="RADICAL_SAM"/>
    <property type="match status" value="1"/>
</dbReference>
<evidence type="ECO:0000256" key="3">
    <source>
        <dbReference type="ARBA" id="ARBA00022485"/>
    </source>
</evidence>
<sequence length="345" mass="39542">MNNNLSYIAPIQDALGRPLKDLRISVMDRCNFRCSYCMPEEKYHPNFKFLSSEERLPFEDIIRITKIFADLGINKIRITGGEPLLRVNLTDLIGDLSRINGIDDIALTTNGVLLTKYASELKAAGLNRVTISLDTLDKEEFRILTGRRGSLGRVLAGIKETQIVGFENIKVNAVIKRGSNDQHIQQMVEYFRDTPIILRFIEYMDVGNINHWKISDTVPSEELLKTINSIWPVEAIDQNYHGEVASRYRFKDGRGEIGFISSVTKPFCRSCTRARLSSDGKLYNCLFATSGQDVKSWLRAGLTDQEIQEKIYEIWSRREDRYSELRTLNQTYLGKKKVEMYYIGG</sequence>
<keyword evidence="11" id="KW-0456">Lyase</keyword>
<dbReference type="EC" id="4.1.99.22" evidence="2"/>
<dbReference type="NCBIfam" id="TIGR02666">
    <property type="entry name" value="moaA"/>
    <property type="match status" value="1"/>
</dbReference>
<dbReference type="GO" id="GO:0005525">
    <property type="term" value="F:GTP binding"/>
    <property type="evidence" value="ECO:0007669"/>
    <property type="project" value="UniProtKB-KW"/>
</dbReference>
<dbReference type="GO" id="GO:0061798">
    <property type="term" value="F:GTP 3',8'-cyclase activity"/>
    <property type="evidence" value="ECO:0007669"/>
    <property type="project" value="UniProtKB-EC"/>
</dbReference>
<evidence type="ECO:0000256" key="9">
    <source>
        <dbReference type="ARBA" id="ARBA00023134"/>
    </source>
</evidence>
<reference evidence="14" key="1">
    <citation type="submission" date="2018-05" db="EMBL/GenBank/DDBJ databases">
        <authorList>
            <person name="Lanie J.A."/>
            <person name="Ng W.-L."/>
            <person name="Kazmierczak K.M."/>
            <person name="Andrzejewski T.M."/>
            <person name="Davidsen T.M."/>
            <person name="Wayne K.J."/>
            <person name="Tettelin H."/>
            <person name="Glass J.I."/>
            <person name="Rusch D."/>
            <person name="Podicherti R."/>
            <person name="Tsui H.-C.T."/>
            <person name="Winkler M.E."/>
        </authorList>
    </citation>
    <scope>NUCLEOTIDE SEQUENCE</scope>
</reference>
<dbReference type="InterPro" id="IPR050105">
    <property type="entry name" value="MoCo_biosynth_MoaA/MoaC"/>
</dbReference>
<dbReference type="InterPro" id="IPR058240">
    <property type="entry name" value="rSAM_sf"/>
</dbReference>
<dbReference type="GO" id="GO:0051539">
    <property type="term" value="F:4 iron, 4 sulfur cluster binding"/>
    <property type="evidence" value="ECO:0007669"/>
    <property type="project" value="UniProtKB-KW"/>
</dbReference>
<evidence type="ECO:0000256" key="10">
    <source>
        <dbReference type="ARBA" id="ARBA00023150"/>
    </source>
</evidence>
<dbReference type="AlphaFoldDB" id="A0A381NKD8"/>
<name>A0A381NKD8_9ZZZZ</name>
<evidence type="ECO:0000313" key="14">
    <source>
        <dbReference type="EMBL" id="SUZ55076.1"/>
    </source>
</evidence>
<accession>A0A381NKD8</accession>
<dbReference type="PROSITE" id="PS01305">
    <property type="entry name" value="MOAA_NIFB_PQQE"/>
    <property type="match status" value="1"/>
</dbReference>
<evidence type="ECO:0000256" key="11">
    <source>
        <dbReference type="ARBA" id="ARBA00023239"/>
    </source>
</evidence>
<feature type="domain" description="Radical SAM core" evidence="13">
    <location>
        <begin position="14"/>
        <end position="233"/>
    </location>
</feature>
<dbReference type="HAMAP" id="MF_01225_B">
    <property type="entry name" value="MoaA_B"/>
    <property type="match status" value="1"/>
</dbReference>
<dbReference type="GO" id="GO:0061799">
    <property type="term" value="F:cyclic pyranopterin monophosphate synthase activity"/>
    <property type="evidence" value="ECO:0007669"/>
    <property type="project" value="TreeGrafter"/>
</dbReference>
<keyword evidence="10" id="KW-0501">Molybdenum cofactor biosynthesis</keyword>
<keyword evidence="6" id="KW-0547">Nucleotide-binding</keyword>
<dbReference type="UniPathway" id="UPA00344"/>
<comment type="cofactor">
    <cofactor evidence="1">
        <name>[4Fe-4S] cluster</name>
        <dbReference type="ChEBI" id="CHEBI:49883"/>
    </cofactor>
</comment>
<dbReference type="Gene3D" id="3.20.20.70">
    <property type="entry name" value="Aldolase class I"/>
    <property type="match status" value="1"/>
</dbReference>
<dbReference type="PANTHER" id="PTHR22960">
    <property type="entry name" value="MOLYBDOPTERIN COFACTOR SYNTHESIS PROTEIN A"/>
    <property type="match status" value="1"/>
</dbReference>
<keyword evidence="8" id="KW-0411">Iron-sulfur</keyword>
<dbReference type="SFLD" id="SFLDG01383">
    <property type="entry name" value="cyclic_pyranopterin_phosphate"/>
    <property type="match status" value="1"/>
</dbReference>
<dbReference type="InterPro" id="IPR007197">
    <property type="entry name" value="rSAM"/>
</dbReference>
<evidence type="ECO:0000256" key="2">
    <source>
        <dbReference type="ARBA" id="ARBA00012167"/>
    </source>
</evidence>
<evidence type="ECO:0000256" key="4">
    <source>
        <dbReference type="ARBA" id="ARBA00022691"/>
    </source>
</evidence>
<evidence type="ECO:0000256" key="5">
    <source>
        <dbReference type="ARBA" id="ARBA00022723"/>
    </source>
</evidence>
<evidence type="ECO:0000256" key="8">
    <source>
        <dbReference type="ARBA" id="ARBA00023014"/>
    </source>
</evidence>
<dbReference type="SFLD" id="SFLDG01067">
    <property type="entry name" value="SPASM/twitch_domain_containing"/>
    <property type="match status" value="1"/>
</dbReference>
<dbReference type="InterPro" id="IPR000385">
    <property type="entry name" value="MoaA_NifB_PqqE_Fe-S-bd_CS"/>
</dbReference>
<keyword evidence="7" id="KW-0408">Iron</keyword>
<evidence type="ECO:0000256" key="7">
    <source>
        <dbReference type="ARBA" id="ARBA00023004"/>
    </source>
</evidence>
<evidence type="ECO:0000256" key="12">
    <source>
        <dbReference type="ARBA" id="ARBA00048697"/>
    </source>
</evidence>
<evidence type="ECO:0000256" key="1">
    <source>
        <dbReference type="ARBA" id="ARBA00001966"/>
    </source>
</evidence>
<proteinExistence type="inferred from homology"/>
<dbReference type="Pfam" id="PF06463">
    <property type="entry name" value="Mob_synth_C"/>
    <property type="match status" value="1"/>
</dbReference>
<dbReference type="InterPro" id="IPR040064">
    <property type="entry name" value="MoaA-like"/>
</dbReference>
<dbReference type="InterPro" id="IPR013785">
    <property type="entry name" value="Aldolase_TIM"/>
</dbReference>
<dbReference type="InterPro" id="IPR010505">
    <property type="entry name" value="MoaA_twitch"/>
</dbReference>
<dbReference type="CDD" id="cd21117">
    <property type="entry name" value="Twitch_MoaA"/>
    <property type="match status" value="1"/>
</dbReference>
<dbReference type="EMBL" id="UINC01000425">
    <property type="protein sequence ID" value="SUZ55076.1"/>
    <property type="molecule type" value="Genomic_DNA"/>
</dbReference>
<evidence type="ECO:0000259" key="13">
    <source>
        <dbReference type="PROSITE" id="PS51918"/>
    </source>
</evidence>
<dbReference type="SFLD" id="SFLDG01386">
    <property type="entry name" value="main_SPASM_domain-containing"/>
    <property type="match status" value="1"/>
</dbReference>
<protein>
    <recommendedName>
        <fullName evidence="2">GTP 3',8-cyclase</fullName>
        <ecNumber evidence="2">4.1.99.22</ecNumber>
    </recommendedName>
</protein>
<keyword evidence="9" id="KW-0342">GTP-binding</keyword>
<dbReference type="GO" id="GO:0046872">
    <property type="term" value="F:metal ion binding"/>
    <property type="evidence" value="ECO:0007669"/>
    <property type="project" value="UniProtKB-KW"/>
</dbReference>
<dbReference type="SFLD" id="SFLDS00029">
    <property type="entry name" value="Radical_SAM"/>
    <property type="match status" value="1"/>
</dbReference>
<keyword evidence="5" id="KW-0479">Metal-binding</keyword>
<comment type="catalytic activity">
    <reaction evidence="12">
        <text>GTP + AH2 + S-adenosyl-L-methionine = (8S)-3',8-cyclo-7,8-dihydroguanosine 5'-triphosphate + 5'-deoxyadenosine + L-methionine + A + H(+)</text>
        <dbReference type="Rhea" id="RHEA:49576"/>
        <dbReference type="ChEBI" id="CHEBI:13193"/>
        <dbReference type="ChEBI" id="CHEBI:15378"/>
        <dbReference type="ChEBI" id="CHEBI:17319"/>
        <dbReference type="ChEBI" id="CHEBI:17499"/>
        <dbReference type="ChEBI" id="CHEBI:37565"/>
        <dbReference type="ChEBI" id="CHEBI:57844"/>
        <dbReference type="ChEBI" id="CHEBI:59789"/>
        <dbReference type="ChEBI" id="CHEBI:131766"/>
        <dbReference type="EC" id="4.1.99.22"/>
    </reaction>
</comment>
<organism evidence="14">
    <name type="scientific">marine metagenome</name>
    <dbReference type="NCBI Taxonomy" id="408172"/>
    <lineage>
        <taxon>unclassified sequences</taxon>
        <taxon>metagenomes</taxon>
        <taxon>ecological metagenomes</taxon>
    </lineage>
</organism>
<dbReference type="SMART" id="SM00729">
    <property type="entry name" value="Elp3"/>
    <property type="match status" value="1"/>
</dbReference>
<gene>
    <name evidence="14" type="ORF">METZ01_LOCUS7930</name>
</gene>
<dbReference type="Pfam" id="PF04055">
    <property type="entry name" value="Radical_SAM"/>
    <property type="match status" value="1"/>
</dbReference>
<dbReference type="InterPro" id="IPR006638">
    <property type="entry name" value="Elp3/MiaA/NifB-like_rSAM"/>
</dbReference>
<dbReference type="CDD" id="cd01335">
    <property type="entry name" value="Radical_SAM"/>
    <property type="match status" value="1"/>
</dbReference>
<dbReference type="InterPro" id="IPR013483">
    <property type="entry name" value="MoaA"/>
</dbReference>
<keyword evidence="4" id="KW-0949">S-adenosyl-L-methionine</keyword>
<evidence type="ECO:0000256" key="6">
    <source>
        <dbReference type="ARBA" id="ARBA00022741"/>
    </source>
</evidence>
<dbReference type="SUPFAM" id="SSF102114">
    <property type="entry name" value="Radical SAM enzymes"/>
    <property type="match status" value="1"/>
</dbReference>
<dbReference type="PANTHER" id="PTHR22960:SF0">
    <property type="entry name" value="MOLYBDENUM COFACTOR BIOSYNTHESIS PROTEIN 1"/>
    <property type="match status" value="1"/>
</dbReference>